<name>A0ABQ9ZMA4_9CRUS</name>
<organism evidence="2 3">
    <name type="scientific">Daphnia magna</name>
    <dbReference type="NCBI Taxonomy" id="35525"/>
    <lineage>
        <taxon>Eukaryota</taxon>
        <taxon>Metazoa</taxon>
        <taxon>Ecdysozoa</taxon>
        <taxon>Arthropoda</taxon>
        <taxon>Crustacea</taxon>
        <taxon>Branchiopoda</taxon>
        <taxon>Diplostraca</taxon>
        <taxon>Cladocera</taxon>
        <taxon>Anomopoda</taxon>
        <taxon>Daphniidae</taxon>
        <taxon>Daphnia</taxon>
    </lineage>
</organism>
<proteinExistence type="predicted"/>
<feature type="compositionally biased region" description="Basic and acidic residues" evidence="1">
    <location>
        <begin position="173"/>
        <end position="198"/>
    </location>
</feature>
<gene>
    <name evidence="2" type="ORF">OUZ56_026583</name>
</gene>
<evidence type="ECO:0000313" key="2">
    <source>
        <dbReference type="EMBL" id="KAK4014037.1"/>
    </source>
</evidence>
<comment type="caution">
    <text evidence="2">The sequence shown here is derived from an EMBL/GenBank/DDBJ whole genome shotgun (WGS) entry which is preliminary data.</text>
</comment>
<reference evidence="2 3" key="1">
    <citation type="journal article" date="2023" name="Nucleic Acids Res.">
        <title>The hologenome of Daphnia magna reveals possible DNA methylation and microbiome-mediated evolution of the host genome.</title>
        <authorList>
            <person name="Chaturvedi A."/>
            <person name="Li X."/>
            <person name="Dhandapani V."/>
            <person name="Marshall H."/>
            <person name="Kissane S."/>
            <person name="Cuenca-Cambronero M."/>
            <person name="Asole G."/>
            <person name="Calvet F."/>
            <person name="Ruiz-Romero M."/>
            <person name="Marangio P."/>
            <person name="Guigo R."/>
            <person name="Rago D."/>
            <person name="Mirbahai L."/>
            <person name="Eastwood N."/>
            <person name="Colbourne J.K."/>
            <person name="Zhou J."/>
            <person name="Mallon E."/>
            <person name="Orsini L."/>
        </authorList>
    </citation>
    <scope>NUCLEOTIDE SEQUENCE [LARGE SCALE GENOMIC DNA]</scope>
    <source>
        <strain evidence="2">LRV0_1</strain>
    </source>
</reference>
<feature type="region of interest" description="Disordered" evidence="1">
    <location>
        <begin position="164"/>
        <end position="199"/>
    </location>
</feature>
<dbReference type="Proteomes" id="UP001234178">
    <property type="component" value="Unassembled WGS sequence"/>
</dbReference>
<sequence length="225" mass="25794">MQQQIISMCTSMYWITHIFKRSGIREETNEESAEVLALAENISAIEELAKSARQTKALKTLEIVKLASLAQDFQGQFIFLSACPWGLFHMGKPVTTMPLTLLGIYLVPNIRQHELDDGRDFHHVLIYMIWVALVRRPPSYNLFCVAPPLGLPAGNCTGQGARLKQKEEEEYEENIKEEKKEEKEKEEKGKEEKKKEGEEIAIEEEEDIIVIDIDPDDLIHLYHAL</sequence>
<protein>
    <submittedName>
        <fullName evidence="2">Uncharacterized protein</fullName>
    </submittedName>
</protein>
<dbReference type="EMBL" id="JAOYFB010000004">
    <property type="protein sequence ID" value="KAK4014037.1"/>
    <property type="molecule type" value="Genomic_DNA"/>
</dbReference>
<accession>A0ABQ9ZMA4</accession>
<evidence type="ECO:0000313" key="3">
    <source>
        <dbReference type="Proteomes" id="UP001234178"/>
    </source>
</evidence>
<keyword evidence="3" id="KW-1185">Reference proteome</keyword>
<evidence type="ECO:0000256" key="1">
    <source>
        <dbReference type="SAM" id="MobiDB-lite"/>
    </source>
</evidence>